<proteinExistence type="predicted"/>
<protein>
    <submittedName>
        <fullName evidence="2">Uncharacterized protein</fullName>
    </submittedName>
</protein>
<dbReference type="WBParaSite" id="PS1159_v2.g7040.t1">
    <property type="protein sequence ID" value="PS1159_v2.g7040.t1"/>
    <property type="gene ID" value="PS1159_v2.g7040"/>
</dbReference>
<evidence type="ECO:0000313" key="1">
    <source>
        <dbReference type="Proteomes" id="UP000887580"/>
    </source>
</evidence>
<dbReference type="Proteomes" id="UP000887580">
    <property type="component" value="Unplaced"/>
</dbReference>
<accession>A0AC35GMX7</accession>
<evidence type="ECO:0000313" key="2">
    <source>
        <dbReference type="WBParaSite" id="PS1159_v2.g7040.t1"/>
    </source>
</evidence>
<reference evidence="2" key="1">
    <citation type="submission" date="2022-11" db="UniProtKB">
        <authorList>
            <consortium name="WormBaseParasite"/>
        </authorList>
    </citation>
    <scope>IDENTIFICATION</scope>
</reference>
<name>A0AC35GMX7_9BILA</name>
<organism evidence="1 2">
    <name type="scientific">Panagrolaimus sp. PS1159</name>
    <dbReference type="NCBI Taxonomy" id="55785"/>
    <lineage>
        <taxon>Eukaryota</taxon>
        <taxon>Metazoa</taxon>
        <taxon>Ecdysozoa</taxon>
        <taxon>Nematoda</taxon>
        <taxon>Chromadorea</taxon>
        <taxon>Rhabditida</taxon>
        <taxon>Tylenchina</taxon>
        <taxon>Panagrolaimomorpha</taxon>
        <taxon>Panagrolaimoidea</taxon>
        <taxon>Panagrolaimidae</taxon>
        <taxon>Panagrolaimus</taxon>
    </lineage>
</organism>
<sequence>MANPIKESAENEEQNIHENNENFAKEKPKLLLSILSTHSSDTVSKSPITSAKESEINPWTFNHYAR</sequence>